<keyword evidence="4 6" id="KW-0808">Transferase</keyword>
<dbReference type="GO" id="GO:0008483">
    <property type="term" value="F:transaminase activity"/>
    <property type="evidence" value="ECO:0007669"/>
    <property type="project" value="UniProtKB-KW"/>
</dbReference>
<evidence type="ECO:0000256" key="2">
    <source>
        <dbReference type="ARBA" id="ARBA00007441"/>
    </source>
</evidence>
<dbReference type="PANTHER" id="PTHR46383">
    <property type="entry name" value="ASPARTATE AMINOTRANSFERASE"/>
    <property type="match status" value="1"/>
</dbReference>
<protein>
    <recommendedName>
        <fullName evidence="6">Aminotransferase</fullName>
        <ecNumber evidence="6">2.6.1.-</ecNumber>
    </recommendedName>
</protein>
<dbReference type="InterPro" id="IPR050596">
    <property type="entry name" value="AspAT/PAT-like"/>
</dbReference>
<dbReference type="EMBL" id="CP095073">
    <property type="protein sequence ID" value="UOQ43235.1"/>
    <property type="molecule type" value="Genomic_DNA"/>
</dbReference>
<dbReference type="Pfam" id="PF00155">
    <property type="entry name" value="Aminotran_1_2"/>
    <property type="match status" value="1"/>
</dbReference>
<evidence type="ECO:0000256" key="5">
    <source>
        <dbReference type="ARBA" id="ARBA00022898"/>
    </source>
</evidence>
<dbReference type="InterPro" id="IPR015421">
    <property type="entry name" value="PyrdxlP-dep_Trfase_major"/>
</dbReference>
<dbReference type="NCBIfam" id="NF005817">
    <property type="entry name" value="PRK07683.1"/>
    <property type="match status" value="1"/>
</dbReference>
<gene>
    <name evidence="8" type="ORF">MUN89_14995</name>
</gene>
<dbReference type="SUPFAM" id="SSF53383">
    <property type="entry name" value="PLP-dependent transferases"/>
    <property type="match status" value="1"/>
</dbReference>
<evidence type="ECO:0000256" key="3">
    <source>
        <dbReference type="ARBA" id="ARBA00022576"/>
    </source>
</evidence>
<comment type="similarity">
    <text evidence="2 6">Belongs to the class-I pyridoxal-phosphate-dependent aminotransferase family.</text>
</comment>
<dbReference type="PRINTS" id="PR00753">
    <property type="entry name" value="ACCSYNTHASE"/>
</dbReference>
<evidence type="ECO:0000313" key="8">
    <source>
        <dbReference type="EMBL" id="UOQ43235.1"/>
    </source>
</evidence>
<keyword evidence="3 6" id="KW-0032">Aminotransferase</keyword>
<comment type="cofactor">
    <cofactor evidence="1 6">
        <name>pyridoxal 5'-phosphate</name>
        <dbReference type="ChEBI" id="CHEBI:597326"/>
    </cofactor>
</comment>
<dbReference type="Gene3D" id="3.40.640.10">
    <property type="entry name" value="Type I PLP-dependent aspartate aminotransferase-like (Major domain)"/>
    <property type="match status" value="1"/>
</dbReference>
<evidence type="ECO:0000313" key="9">
    <source>
        <dbReference type="Proteomes" id="UP000831787"/>
    </source>
</evidence>
<feature type="domain" description="Aminotransferase class I/classII large" evidence="7">
    <location>
        <begin position="29"/>
        <end position="377"/>
    </location>
</feature>
<name>A0ABY4EGW0_9BACI</name>
<keyword evidence="9" id="KW-1185">Reference proteome</keyword>
<sequence length="383" mass="42913">MEHLINQNLTTIQISGIRQFFNMVSQYDDVVSLTIGQPDFSTPTHVKEAAIAAIQADKTSYTHNAGIWELRSAISSFVNERYQLHYHPDNEIIVTVGASQAIDVSLRTIIQPGDEVVLPGPVYPGYEPLIKLAGATPKYVDTRHNGFKFTANLIKQALTSKTKAIILPYPSNPTGVTLTSSELKEIADLVENKELFVIADEIYSELVYNQPHTSIGTFKEIRDQVIVINGVSKSHAMTGFRIGYILAPAWLSGHMLKVHQYNVSCATSISQYAALEAIRNGRKDPEIMKEDYDQRRAYVLQRLKEMDLDYVTPDGAFYVFPRLTTKDKSSFNYAVEILEKSGLALVPGDAFSKYGDGYMRLSYAYSMDTLKEALNRLEKFLTS</sequence>
<evidence type="ECO:0000259" key="7">
    <source>
        <dbReference type="Pfam" id="PF00155"/>
    </source>
</evidence>
<evidence type="ECO:0000256" key="1">
    <source>
        <dbReference type="ARBA" id="ARBA00001933"/>
    </source>
</evidence>
<dbReference type="Proteomes" id="UP000831787">
    <property type="component" value="Chromosome"/>
</dbReference>
<dbReference type="PROSITE" id="PS00105">
    <property type="entry name" value="AA_TRANSFER_CLASS_1"/>
    <property type="match status" value="1"/>
</dbReference>
<proteinExistence type="inferred from homology"/>
<dbReference type="InterPro" id="IPR015422">
    <property type="entry name" value="PyrdxlP-dep_Trfase_small"/>
</dbReference>
<dbReference type="InterPro" id="IPR015424">
    <property type="entry name" value="PyrdxlP-dep_Trfase"/>
</dbReference>
<dbReference type="Gene3D" id="3.90.1150.10">
    <property type="entry name" value="Aspartate Aminotransferase, domain 1"/>
    <property type="match status" value="1"/>
</dbReference>
<keyword evidence="5" id="KW-0663">Pyridoxal phosphate</keyword>
<dbReference type="InterPro" id="IPR004839">
    <property type="entry name" value="Aminotransferase_I/II_large"/>
</dbReference>
<dbReference type="PANTHER" id="PTHR46383:SF4">
    <property type="entry name" value="AMINOTRANSFERASE"/>
    <property type="match status" value="1"/>
</dbReference>
<organism evidence="8 9">
    <name type="scientific">Halobacillus salinarum</name>
    <dbReference type="NCBI Taxonomy" id="2932257"/>
    <lineage>
        <taxon>Bacteria</taxon>
        <taxon>Bacillati</taxon>
        <taxon>Bacillota</taxon>
        <taxon>Bacilli</taxon>
        <taxon>Bacillales</taxon>
        <taxon>Bacillaceae</taxon>
        <taxon>Halobacillus</taxon>
    </lineage>
</organism>
<dbReference type="InterPro" id="IPR004838">
    <property type="entry name" value="NHTrfase_class1_PyrdxlP-BS"/>
</dbReference>
<evidence type="ECO:0000256" key="4">
    <source>
        <dbReference type="ARBA" id="ARBA00022679"/>
    </source>
</evidence>
<dbReference type="RefSeq" id="WP_244708594.1">
    <property type="nucleotide sequence ID" value="NZ_CP095073.1"/>
</dbReference>
<dbReference type="EC" id="2.6.1.-" evidence="6"/>
<accession>A0ABY4EGW0</accession>
<dbReference type="CDD" id="cd00609">
    <property type="entry name" value="AAT_like"/>
    <property type="match status" value="1"/>
</dbReference>
<evidence type="ECO:0000256" key="6">
    <source>
        <dbReference type="RuleBase" id="RU000481"/>
    </source>
</evidence>
<reference evidence="8 9" key="1">
    <citation type="submission" date="2022-04" db="EMBL/GenBank/DDBJ databases">
        <title>Halobacillus sp. isolated from saltern.</title>
        <authorList>
            <person name="Won M."/>
            <person name="Lee C.-M."/>
            <person name="Woen H.-Y."/>
            <person name="Kwon S.-W."/>
        </authorList>
    </citation>
    <scope>NUCLEOTIDE SEQUENCE [LARGE SCALE GENOMIC DNA]</scope>
    <source>
        <strain evidence="8 9">SSBR10-3</strain>
    </source>
</reference>